<dbReference type="OrthoDB" id="349045at2759"/>
<evidence type="ECO:0008006" key="4">
    <source>
        <dbReference type="Google" id="ProtNLM"/>
    </source>
</evidence>
<feature type="compositionally biased region" description="Basic residues" evidence="1">
    <location>
        <begin position="27"/>
        <end position="37"/>
    </location>
</feature>
<gene>
    <name evidence="2" type="ORF">TRICI_002435</name>
</gene>
<feature type="compositionally biased region" description="Pro residues" evidence="1">
    <location>
        <begin position="633"/>
        <end position="655"/>
    </location>
</feature>
<comment type="caution">
    <text evidence="2">The sequence shown here is derived from an EMBL/GenBank/DDBJ whole genome shotgun (WGS) entry which is preliminary data.</text>
</comment>
<feature type="region of interest" description="Disordered" evidence="1">
    <location>
        <begin position="424"/>
        <end position="462"/>
    </location>
</feature>
<reference evidence="2" key="1">
    <citation type="journal article" date="2019" name="G3 (Bethesda)">
        <title>Genome Assemblies of Two Rare Opportunistic Yeast Pathogens: Diutina rugosa (syn. Candida rugosa) and Trichomonascus ciferrii (syn. Candida ciferrii).</title>
        <authorList>
            <person name="Mixao V."/>
            <person name="Saus E."/>
            <person name="Hansen A.P."/>
            <person name="Lass-Florl C."/>
            <person name="Gabaldon T."/>
        </authorList>
    </citation>
    <scope>NUCLEOTIDE SEQUENCE</scope>
    <source>
        <strain evidence="2">CBS 4856</strain>
    </source>
</reference>
<keyword evidence="3" id="KW-1185">Reference proteome</keyword>
<dbReference type="PANTHER" id="PTHR42107:SF1">
    <property type="entry name" value="WHIM1 DOMAIN-CONTAINING PROTEIN"/>
    <property type="match status" value="1"/>
</dbReference>
<organism evidence="2 3">
    <name type="scientific">Trichomonascus ciferrii</name>
    <dbReference type="NCBI Taxonomy" id="44093"/>
    <lineage>
        <taxon>Eukaryota</taxon>
        <taxon>Fungi</taxon>
        <taxon>Dikarya</taxon>
        <taxon>Ascomycota</taxon>
        <taxon>Saccharomycotina</taxon>
        <taxon>Dipodascomycetes</taxon>
        <taxon>Dipodascales</taxon>
        <taxon>Trichomonascaceae</taxon>
        <taxon>Trichomonascus</taxon>
        <taxon>Trichomonascus ciferrii complex</taxon>
    </lineage>
</organism>
<feature type="region of interest" description="Disordered" evidence="1">
    <location>
        <begin position="525"/>
        <end position="563"/>
    </location>
</feature>
<feature type="compositionally biased region" description="Acidic residues" evidence="1">
    <location>
        <begin position="61"/>
        <end position="88"/>
    </location>
</feature>
<dbReference type="VEuPathDB" id="FungiDB:TRICI_002435"/>
<dbReference type="Proteomes" id="UP000761534">
    <property type="component" value="Unassembled WGS sequence"/>
</dbReference>
<feature type="compositionally biased region" description="Acidic residues" evidence="1">
    <location>
        <begin position="435"/>
        <end position="450"/>
    </location>
</feature>
<feature type="compositionally biased region" description="Low complexity" evidence="1">
    <location>
        <begin position="656"/>
        <end position="670"/>
    </location>
</feature>
<feature type="compositionally biased region" description="Low complexity" evidence="1">
    <location>
        <begin position="591"/>
        <end position="632"/>
    </location>
</feature>
<evidence type="ECO:0000313" key="3">
    <source>
        <dbReference type="Proteomes" id="UP000761534"/>
    </source>
</evidence>
<feature type="region of interest" description="Disordered" evidence="1">
    <location>
        <begin position="1"/>
        <end position="105"/>
    </location>
</feature>
<dbReference type="PANTHER" id="PTHR42107">
    <property type="entry name" value="YALI0D24453P"/>
    <property type="match status" value="1"/>
</dbReference>
<feature type="compositionally biased region" description="Low complexity" evidence="1">
    <location>
        <begin position="678"/>
        <end position="721"/>
    </location>
</feature>
<name>A0A642V741_9ASCO</name>
<dbReference type="AlphaFoldDB" id="A0A642V741"/>
<sequence>MPTTRGKRKRQTTLDGQVVEEEAGSRRSTRSSSRQKVKLNLPPVPDDEEKDPEYDVNAYSDYEDALMPEDDDEDDVDDDEDEDDFDEDGGSRKRRSRSRGKGKSSSSKWAKKYYVSEGLSLSDCEEEDAPWDEENGIEVADPEIPENSPVVAFIVLFQAQFMDFFEGVPAIGPQDVEQAIQDPNGLSGNVELFLCRTLSLMLNRKKPVEAGKYHRALEEIHSQLATLGVSQFWPEKLKLKSGKDALNVLDWKDKLEFFRMLIIWTLSNSNAIHQVLSNDSTGELGAMFQPIGSDGDKNRYYLVRGAGDTHFRVYKASNPYVWACTWISVAGNVDELESFVKTLKEEDESSSAAELCRYLSDEAVELRESEVRRRKEEQKLLRKKQLQEQAELVRSGQGLYTGRTRGKRINYNVDVLASTAEDDADLDEDIKSEREEDFNPDEADEDEEVADSSNRRRSARLRGVEAKQVSLEDLERIEEEASHNRSKIVVLKYSPQKLYQNYHQQQHYQQAAAYAYYQQHPYTIPQHHQQQQQPLYPGLPPHAQQQMRYAPEQQQQQQQQQQQPWRVYQQHQYAAAYPHQYQQYYQYYQQQQHPQYRAPPQYTSAPPAPSYTAPYHPQQQYHQYPSQYHQHTPLPPPPLQPQPPQQTVPPPPSTTQPPVSSVSSQSLPQHPTAPPAPMASSQSPRPQQQQAQHQPLLQSQPQQPLQQTQPQPQQPLQQTQPQPQPQPPLHQTQPQPQPPLQQTQPQSQQPLQQTQPQRPSTPPKPTSTTDQQNTSPSGRGFKVSDIIDPAPSSNQNPPDANQNGSHNVTNGN</sequence>
<feature type="compositionally biased region" description="Low complexity" evidence="1">
    <location>
        <begin position="729"/>
        <end position="758"/>
    </location>
</feature>
<feature type="compositionally biased region" description="Basic residues" evidence="1">
    <location>
        <begin position="1"/>
        <end position="11"/>
    </location>
</feature>
<feature type="compositionally biased region" description="Polar residues" evidence="1">
    <location>
        <begin position="791"/>
        <end position="812"/>
    </location>
</feature>
<feature type="compositionally biased region" description="Acidic residues" evidence="1">
    <location>
        <begin position="45"/>
        <end position="54"/>
    </location>
</feature>
<dbReference type="EMBL" id="SWFS01000164">
    <property type="protein sequence ID" value="KAA8915445.1"/>
    <property type="molecule type" value="Genomic_DNA"/>
</dbReference>
<evidence type="ECO:0000256" key="1">
    <source>
        <dbReference type="SAM" id="MobiDB-lite"/>
    </source>
</evidence>
<evidence type="ECO:0000313" key="2">
    <source>
        <dbReference type="EMBL" id="KAA8915445.1"/>
    </source>
</evidence>
<protein>
    <recommendedName>
        <fullName evidence="4">WHIM1 domain-containing protein</fullName>
    </recommendedName>
</protein>
<proteinExistence type="predicted"/>
<feature type="compositionally biased region" description="Basic residues" evidence="1">
    <location>
        <begin position="92"/>
        <end position="102"/>
    </location>
</feature>
<accession>A0A642V741</accession>
<feature type="region of interest" description="Disordered" evidence="1">
    <location>
        <begin position="591"/>
        <end position="812"/>
    </location>
</feature>